<feature type="compositionally biased region" description="Polar residues" evidence="5">
    <location>
        <begin position="198"/>
        <end position="209"/>
    </location>
</feature>
<dbReference type="Proteomes" id="UP000233524">
    <property type="component" value="Unassembled WGS sequence"/>
</dbReference>
<keyword evidence="4 6" id="KW-0472">Membrane</keyword>
<evidence type="ECO:0000313" key="9">
    <source>
        <dbReference type="Proteomes" id="UP000233524"/>
    </source>
</evidence>
<sequence length="799" mass="85812">MALSRWPLTLFHTTTALLLLFTTASAHYVNSQASQDVSALLPKCAQECFQSFLVANFVGALCSSTSTFQCVCEQTGASGFTVGEGAVQCLVASQAVGVCTGADFDRLESTLVRAYNMCDGQPNAVKPTHSTIQATLQIGPSSKIFVPKPSSSLSATATTRMTMTPPSLTSTTSLGTRPALPAPTQDAPNSDLAAETGEPQQKGPNDSRLSTAQIAGLSAGLAAAFGIAILLICIARRRRKRDFPDTETGFFIKSDRLKAISRRFSMHPRGHEISAPIHGSPPPRFPMGQYAPKDGRPRISMPQMIEQMSSPELIARGGLPVVAGAIPKSRTFESPKSKSPQPLQKPEMRPGVGLAIPRNPSPRYKNSTPTRVDGKPKLSINTSTLNNNMAASQPTIKPAAASRRSQHSDSDSAMTEFEEDGKDFSPTQVWYPPSAVPQSATTVYVADKFGNWVLADERQRRRISRVELDGGNPVVRNLTVSGRVSSTASRELGPSPLPSQPSKEVLPAVLRPPAEIYRQGKTADRQADSMASSMYPPSSVYPPSSAFPTMSIYTTDGGAWNPTTVEPPPIPANPLVPRPLVTHQQSRNVRQGENLKPQQSQDSVRTRAYSPVAPDPFHDANGFSPARSMVRGDSRVPSPRMGIPAANKPRIFRPSQSSPTPTPSPGVRRIITPNNPQIMATPIVASASHAFIQPYSAGGQTPLAGPSRSGTPASQTQGQRSALLEKRLGPSRATNLSNLTVTPTGSRPSVQSDDQPGPWKRMMRDTESGEYRGELPNTPTWRPLLTPERRGDALYLSLR</sequence>
<gene>
    <name evidence="8" type="ORF">jhhlp_006268</name>
</gene>
<protein>
    <recommendedName>
        <fullName evidence="10">Extracellular membrane protein CFEM domain-containing protein</fullName>
    </recommendedName>
</protein>
<evidence type="ECO:0000256" key="3">
    <source>
        <dbReference type="ARBA" id="ARBA00022989"/>
    </source>
</evidence>
<accession>A0A2N3N5L2</accession>
<proteinExistence type="predicted"/>
<keyword evidence="2 6" id="KW-0812">Transmembrane</keyword>
<evidence type="ECO:0000256" key="2">
    <source>
        <dbReference type="ARBA" id="ARBA00022692"/>
    </source>
</evidence>
<comment type="caution">
    <text evidence="8">The sequence shown here is derived from an EMBL/GenBank/DDBJ whole genome shotgun (WGS) entry which is preliminary data.</text>
</comment>
<feature type="region of interest" description="Disordered" evidence="5">
    <location>
        <begin position="155"/>
        <end position="209"/>
    </location>
</feature>
<dbReference type="AlphaFoldDB" id="A0A2N3N5L2"/>
<feature type="region of interest" description="Disordered" evidence="5">
    <location>
        <begin position="697"/>
        <end position="785"/>
    </location>
</feature>
<comment type="subcellular location">
    <subcellularLocation>
        <location evidence="1">Membrane</location>
        <topology evidence="1">Single-pass membrane protein</topology>
    </subcellularLocation>
</comment>
<reference evidence="8 9" key="1">
    <citation type="journal article" date="2017" name="G3 (Bethesda)">
        <title>First Draft Genome Sequence of the Pathogenic Fungus Lomentospora prolificans (Formerly Scedosporium prolificans).</title>
        <authorList>
            <person name="Luo R."/>
            <person name="Zimin A."/>
            <person name="Workman R."/>
            <person name="Fan Y."/>
            <person name="Pertea G."/>
            <person name="Grossman N."/>
            <person name="Wear M.P."/>
            <person name="Jia B."/>
            <person name="Miller H."/>
            <person name="Casadevall A."/>
            <person name="Timp W."/>
            <person name="Zhang S.X."/>
            <person name="Salzberg S.L."/>
        </authorList>
    </citation>
    <scope>NUCLEOTIDE SEQUENCE [LARGE SCALE GENOMIC DNA]</scope>
    <source>
        <strain evidence="8 9">JHH-5317</strain>
    </source>
</reference>
<keyword evidence="3 6" id="KW-1133">Transmembrane helix</keyword>
<feature type="transmembrane region" description="Helical" evidence="6">
    <location>
        <begin position="214"/>
        <end position="235"/>
    </location>
</feature>
<feature type="compositionally biased region" description="Polar residues" evidence="5">
    <location>
        <begin position="732"/>
        <end position="754"/>
    </location>
</feature>
<dbReference type="VEuPathDB" id="FungiDB:jhhlp_006268"/>
<dbReference type="EMBL" id="NLAX01000701">
    <property type="protein sequence ID" value="PKS07662.1"/>
    <property type="molecule type" value="Genomic_DNA"/>
</dbReference>
<evidence type="ECO:0000256" key="5">
    <source>
        <dbReference type="SAM" id="MobiDB-lite"/>
    </source>
</evidence>
<feature type="compositionally biased region" description="Low complexity" evidence="5">
    <location>
        <begin position="155"/>
        <end position="178"/>
    </location>
</feature>
<evidence type="ECO:0008006" key="10">
    <source>
        <dbReference type="Google" id="ProtNLM"/>
    </source>
</evidence>
<feature type="chain" id="PRO_5014645529" description="Extracellular membrane protein CFEM domain-containing protein" evidence="7">
    <location>
        <begin position="27"/>
        <end position="799"/>
    </location>
</feature>
<keyword evidence="9" id="KW-1185">Reference proteome</keyword>
<evidence type="ECO:0000256" key="4">
    <source>
        <dbReference type="ARBA" id="ARBA00023136"/>
    </source>
</evidence>
<keyword evidence="7" id="KW-0732">Signal</keyword>
<feature type="region of interest" description="Disordered" evidence="5">
    <location>
        <begin position="586"/>
        <end position="672"/>
    </location>
</feature>
<organism evidence="8 9">
    <name type="scientific">Lomentospora prolificans</name>
    <dbReference type="NCBI Taxonomy" id="41688"/>
    <lineage>
        <taxon>Eukaryota</taxon>
        <taxon>Fungi</taxon>
        <taxon>Dikarya</taxon>
        <taxon>Ascomycota</taxon>
        <taxon>Pezizomycotina</taxon>
        <taxon>Sordariomycetes</taxon>
        <taxon>Hypocreomycetidae</taxon>
        <taxon>Microascales</taxon>
        <taxon>Microascaceae</taxon>
        <taxon>Lomentospora</taxon>
    </lineage>
</organism>
<dbReference type="PANTHER" id="PTHR15549:SF26">
    <property type="entry name" value="AXIAL BUDDING PATTERN PROTEIN 2-RELATED"/>
    <property type="match status" value="1"/>
</dbReference>
<feature type="compositionally biased region" description="Polar residues" evidence="5">
    <location>
        <begin position="379"/>
        <end position="395"/>
    </location>
</feature>
<dbReference type="InterPro" id="IPR051694">
    <property type="entry name" value="Immunoregulatory_rcpt-like"/>
</dbReference>
<evidence type="ECO:0000256" key="7">
    <source>
        <dbReference type="SAM" id="SignalP"/>
    </source>
</evidence>
<dbReference type="InParanoid" id="A0A2N3N5L2"/>
<feature type="signal peptide" evidence="7">
    <location>
        <begin position="1"/>
        <end position="26"/>
    </location>
</feature>
<name>A0A2N3N5L2_9PEZI</name>
<feature type="compositionally biased region" description="Basic and acidic residues" evidence="5">
    <location>
        <begin position="762"/>
        <end position="773"/>
    </location>
</feature>
<feature type="compositionally biased region" description="Polar residues" evidence="5">
    <location>
        <begin position="708"/>
        <end position="720"/>
    </location>
</feature>
<dbReference type="GO" id="GO:0016020">
    <property type="term" value="C:membrane"/>
    <property type="evidence" value="ECO:0007669"/>
    <property type="project" value="UniProtKB-SubCell"/>
</dbReference>
<feature type="compositionally biased region" description="Polar residues" evidence="5">
    <location>
        <begin position="586"/>
        <end position="603"/>
    </location>
</feature>
<evidence type="ECO:0000256" key="6">
    <source>
        <dbReference type="SAM" id="Phobius"/>
    </source>
</evidence>
<dbReference type="STRING" id="41688.A0A2N3N5L2"/>
<evidence type="ECO:0000256" key="1">
    <source>
        <dbReference type="ARBA" id="ARBA00004167"/>
    </source>
</evidence>
<dbReference type="GO" id="GO:0071944">
    <property type="term" value="C:cell periphery"/>
    <property type="evidence" value="ECO:0007669"/>
    <property type="project" value="UniProtKB-ARBA"/>
</dbReference>
<evidence type="ECO:0000313" key="8">
    <source>
        <dbReference type="EMBL" id="PKS07662.1"/>
    </source>
</evidence>
<feature type="region of interest" description="Disordered" evidence="5">
    <location>
        <begin position="482"/>
        <end position="503"/>
    </location>
</feature>
<feature type="region of interest" description="Disordered" evidence="5">
    <location>
        <begin position="327"/>
        <end position="426"/>
    </location>
</feature>
<dbReference type="PANTHER" id="PTHR15549">
    <property type="entry name" value="PAIRED IMMUNOGLOBULIN-LIKE TYPE 2 RECEPTOR"/>
    <property type="match status" value="1"/>
</dbReference>
<dbReference type="OrthoDB" id="3946741at2759"/>